<keyword evidence="2" id="KW-0472">Membrane</keyword>
<feature type="compositionally biased region" description="Basic and acidic residues" evidence="1">
    <location>
        <begin position="1"/>
        <end position="11"/>
    </location>
</feature>
<organism evidence="3 4">
    <name type="scientific">Streptomyces taklimakanensis</name>
    <dbReference type="NCBI Taxonomy" id="2569853"/>
    <lineage>
        <taxon>Bacteria</taxon>
        <taxon>Bacillati</taxon>
        <taxon>Actinomycetota</taxon>
        <taxon>Actinomycetes</taxon>
        <taxon>Kitasatosporales</taxon>
        <taxon>Streptomycetaceae</taxon>
        <taxon>Streptomyces</taxon>
    </lineage>
</organism>
<gene>
    <name evidence="3" type="ORF">F0L17_05930</name>
</gene>
<evidence type="ECO:0008006" key="5">
    <source>
        <dbReference type="Google" id="ProtNLM"/>
    </source>
</evidence>
<feature type="transmembrane region" description="Helical" evidence="2">
    <location>
        <begin position="153"/>
        <end position="171"/>
    </location>
</feature>
<dbReference type="Proteomes" id="UP000473014">
    <property type="component" value="Unassembled WGS sequence"/>
</dbReference>
<feature type="compositionally biased region" description="Basic and acidic residues" evidence="1">
    <location>
        <begin position="38"/>
        <end position="66"/>
    </location>
</feature>
<evidence type="ECO:0000313" key="3">
    <source>
        <dbReference type="EMBL" id="MTE18680.1"/>
    </source>
</evidence>
<name>A0A6G2B8U5_9ACTN</name>
<comment type="caution">
    <text evidence="3">The sequence shown here is derived from an EMBL/GenBank/DDBJ whole genome shotgun (WGS) entry which is preliminary data.</text>
</comment>
<feature type="transmembrane region" description="Helical" evidence="2">
    <location>
        <begin position="177"/>
        <end position="195"/>
    </location>
</feature>
<dbReference type="AlphaFoldDB" id="A0A6G2B8U5"/>
<keyword evidence="2" id="KW-1133">Transmembrane helix</keyword>
<sequence length="215" mass="22529">MTERDHNRGEGPEPLDEEAAWAQIVAAYGEEPADPPDPFDRTPGRDTDGTGGDDTDRNRDGDRAGDGDDDGDDAGDDAGDRDGDGSGDGPSTEVRGTAGEAPVRGFTVFPAGSGPRDWSPAEPSGGDLGEEDEGHFVPPEPPPLPRGDTVGRFAWLAVLGGPLLLMLTVLFRQDVTWWIATLGIGGFLGGFATLVTRLRDDDEDGFDDPGRGAVV</sequence>
<evidence type="ECO:0000256" key="1">
    <source>
        <dbReference type="SAM" id="MobiDB-lite"/>
    </source>
</evidence>
<keyword evidence="2" id="KW-0812">Transmembrane</keyword>
<feature type="region of interest" description="Disordered" evidence="1">
    <location>
        <begin position="1"/>
        <end position="145"/>
    </location>
</feature>
<proteinExistence type="predicted"/>
<dbReference type="EMBL" id="WIXO01000001">
    <property type="protein sequence ID" value="MTE18680.1"/>
    <property type="molecule type" value="Genomic_DNA"/>
</dbReference>
<feature type="compositionally biased region" description="Acidic residues" evidence="1">
    <location>
        <begin position="67"/>
        <end position="77"/>
    </location>
</feature>
<evidence type="ECO:0000256" key="2">
    <source>
        <dbReference type="SAM" id="Phobius"/>
    </source>
</evidence>
<protein>
    <recommendedName>
        <fullName evidence="5">DUF308 domain-containing protein</fullName>
    </recommendedName>
</protein>
<keyword evidence="4" id="KW-1185">Reference proteome</keyword>
<accession>A0A6G2B8U5</accession>
<dbReference type="RefSeq" id="WP_162465864.1">
    <property type="nucleotide sequence ID" value="NZ_WIXO01000001.1"/>
</dbReference>
<evidence type="ECO:0000313" key="4">
    <source>
        <dbReference type="Proteomes" id="UP000473014"/>
    </source>
</evidence>
<reference evidence="3 4" key="1">
    <citation type="submission" date="2019-11" db="EMBL/GenBank/DDBJ databases">
        <authorList>
            <person name="Yuan L."/>
        </authorList>
    </citation>
    <scope>NUCLEOTIDE SEQUENCE [LARGE SCALE GENOMIC DNA]</scope>
    <source>
        <strain evidence="3 4">TRM43335</strain>
    </source>
</reference>